<dbReference type="OrthoDB" id="3473305at2759"/>
<gene>
    <name evidence="4" type="ORF">LHYA1_G009172</name>
</gene>
<dbReference type="RefSeq" id="XP_031001021.1">
    <property type="nucleotide sequence ID" value="XM_031154076.1"/>
</dbReference>
<keyword evidence="2" id="KW-0812">Transmembrane</keyword>
<dbReference type="InterPro" id="IPR045518">
    <property type="entry name" value="2EXR"/>
</dbReference>
<dbReference type="Pfam" id="PF20150">
    <property type="entry name" value="2EXR"/>
    <property type="match status" value="1"/>
</dbReference>
<sequence>MNKMETTNKKNKKSSVAKNPHRSSFPQFPKLPTELRTIIWNLTLQGRTVEIQFEMTRGFYSRVKTPVALRVCKDSRDAVLSSYSTCFGNLMFTPRTLFNFSFDTLYIGAGIDIQQQLMHLIGSMNSTEISKLQSLAIDNDINTDWEVGADAEFDYEACVKKAASLMPNLRVFLQVFDLAGWLLEDDIGEGIGAMELYLEWPTEVEDMHIWFAVLVEGVEGIMVMVMVMAMALIAMGPSTTTTRMTRTSSIATGITCRMILK</sequence>
<evidence type="ECO:0000313" key="4">
    <source>
        <dbReference type="EMBL" id="TVY22233.1"/>
    </source>
</evidence>
<evidence type="ECO:0000256" key="2">
    <source>
        <dbReference type="SAM" id="Phobius"/>
    </source>
</evidence>
<dbReference type="EMBL" id="QGMH01000307">
    <property type="protein sequence ID" value="TVY22233.1"/>
    <property type="molecule type" value="Genomic_DNA"/>
</dbReference>
<feature type="domain" description="2EXR" evidence="3">
    <location>
        <begin position="25"/>
        <end position="105"/>
    </location>
</feature>
<dbReference type="PANTHER" id="PTHR35910:SF6">
    <property type="entry name" value="2EXR DOMAIN-CONTAINING PROTEIN"/>
    <property type="match status" value="1"/>
</dbReference>
<dbReference type="AlphaFoldDB" id="A0A8H8QT84"/>
<feature type="compositionally biased region" description="Basic residues" evidence="1">
    <location>
        <begin position="9"/>
        <end position="21"/>
    </location>
</feature>
<reference evidence="4 5" key="1">
    <citation type="submission" date="2018-05" db="EMBL/GenBank/DDBJ databases">
        <title>Genome sequencing and assembly of the regulated plant pathogen Lachnellula willkommii and related sister species for the development of diagnostic species identification markers.</title>
        <authorList>
            <person name="Giroux E."/>
            <person name="Bilodeau G."/>
        </authorList>
    </citation>
    <scope>NUCLEOTIDE SEQUENCE [LARGE SCALE GENOMIC DNA]</scope>
    <source>
        <strain evidence="4 5">CBS 185.66</strain>
    </source>
</reference>
<organism evidence="4 5">
    <name type="scientific">Lachnellula hyalina</name>
    <dbReference type="NCBI Taxonomy" id="1316788"/>
    <lineage>
        <taxon>Eukaryota</taxon>
        <taxon>Fungi</taxon>
        <taxon>Dikarya</taxon>
        <taxon>Ascomycota</taxon>
        <taxon>Pezizomycotina</taxon>
        <taxon>Leotiomycetes</taxon>
        <taxon>Helotiales</taxon>
        <taxon>Lachnaceae</taxon>
        <taxon>Lachnellula</taxon>
    </lineage>
</organism>
<dbReference type="PANTHER" id="PTHR35910">
    <property type="entry name" value="2EXR DOMAIN-CONTAINING PROTEIN"/>
    <property type="match status" value="1"/>
</dbReference>
<evidence type="ECO:0000256" key="1">
    <source>
        <dbReference type="SAM" id="MobiDB-lite"/>
    </source>
</evidence>
<keyword evidence="2" id="KW-0472">Membrane</keyword>
<feature type="region of interest" description="Disordered" evidence="1">
    <location>
        <begin position="1"/>
        <end position="29"/>
    </location>
</feature>
<proteinExistence type="predicted"/>
<dbReference type="GeneID" id="41989370"/>
<name>A0A8H8QT84_9HELO</name>
<evidence type="ECO:0000259" key="3">
    <source>
        <dbReference type="Pfam" id="PF20150"/>
    </source>
</evidence>
<protein>
    <recommendedName>
        <fullName evidence="3">2EXR domain-containing protein</fullName>
    </recommendedName>
</protein>
<comment type="caution">
    <text evidence="4">The sequence shown here is derived from an EMBL/GenBank/DDBJ whole genome shotgun (WGS) entry which is preliminary data.</text>
</comment>
<keyword evidence="2" id="KW-1133">Transmembrane helix</keyword>
<accession>A0A8H8QT84</accession>
<feature type="transmembrane region" description="Helical" evidence="2">
    <location>
        <begin position="209"/>
        <end position="234"/>
    </location>
</feature>
<evidence type="ECO:0000313" key="5">
    <source>
        <dbReference type="Proteomes" id="UP000431533"/>
    </source>
</evidence>
<dbReference type="Proteomes" id="UP000431533">
    <property type="component" value="Unassembled WGS sequence"/>
</dbReference>
<keyword evidence="5" id="KW-1185">Reference proteome</keyword>